<dbReference type="OrthoDB" id="3502710at2"/>
<evidence type="ECO:0000256" key="7">
    <source>
        <dbReference type="SAM" id="Phobius"/>
    </source>
</evidence>
<evidence type="ECO:0000256" key="6">
    <source>
        <dbReference type="SAM" id="MobiDB-lite"/>
    </source>
</evidence>
<accession>A0A5N0VDA5</accession>
<sequence>MSLRDGLPGAGLRPSAIAGRLRPKPVRAKIVALLMVPVVSLMVLWALVTVQTVQQAWTSQQLEKLDTGLSGPVSALVSSLQDERATVSRFLSRPGDADQAGLGARHEQTEKALSALRDGLAPVAADIPGLAPEVDSRLSAVIDDVAGLRTAQAAIADRRQDWPAAFEAYSAAIRDTFAVESALRQIQNEASARTALSLSQVGEMLARQDAVLTSQAGGRLNAGAYRVFIDALGGQRTLSAAALADLPEPHLTAYRQLLGSEEYRSLSAVQDTVAGDISGRDTASAIASGQWASALDPVLTRLATVRSGLETAAGADAAAAAESALTRGAVIVLLGLLAVLLALVISVRIGRGLVVELVGLRDSALELANRTLPGAMRRLRAGEKIDVDSDVPLVTSADGEIGQVGDALNAVRRSALNAAAERAELLTGVSGVFVTLARRSQTLLHRQLSLLDEMERRTDAADDLEDLFRLDHLAARMRRHAEGLIIMSGATAGQVWSQAVPLMTVARAAVAEVEQFHRVEVRRMADVSVQGAAVADLRHLLAELVENATSFSPPTTTVLVHGEQVGTGFVIEIEDRGLGLSPESLAQANIRLAEAHQLELFDSDQLGFFVISRLAQRQGITVTLRRSAYGGTSAVVLLANSLLSRHDEFSPHTGTFSTPRAALATRAQVSRRPAMIPARDPVPPDRRLPAVPAGEPVFADDATGGLPRRTRQASLAPGLRNPGDEETAPPVASPEQARATMSALQQGFLRGRNS</sequence>
<evidence type="ECO:0000313" key="10">
    <source>
        <dbReference type="Proteomes" id="UP000319769"/>
    </source>
</evidence>
<comment type="caution">
    <text evidence="9">The sequence shown here is derived from an EMBL/GenBank/DDBJ whole genome shotgun (WGS) entry which is preliminary data.</text>
</comment>
<dbReference type="PANTHER" id="PTHR45436:SF5">
    <property type="entry name" value="SENSOR HISTIDINE KINASE TRCS"/>
    <property type="match status" value="1"/>
</dbReference>
<organism evidence="9 10">
    <name type="scientific">Amycolatopsis acidicola</name>
    <dbReference type="NCBI Taxonomy" id="2596893"/>
    <lineage>
        <taxon>Bacteria</taxon>
        <taxon>Bacillati</taxon>
        <taxon>Actinomycetota</taxon>
        <taxon>Actinomycetes</taxon>
        <taxon>Pseudonocardiales</taxon>
        <taxon>Pseudonocardiaceae</taxon>
        <taxon>Amycolatopsis</taxon>
    </lineage>
</organism>
<dbReference type="GO" id="GO:0000160">
    <property type="term" value="P:phosphorelay signal transduction system"/>
    <property type="evidence" value="ECO:0007669"/>
    <property type="project" value="TreeGrafter"/>
</dbReference>
<keyword evidence="4" id="KW-0808">Transferase</keyword>
<evidence type="ECO:0000256" key="4">
    <source>
        <dbReference type="ARBA" id="ARBA00022679"/>
    </source>
</evidence>
<evidence type="ECO:0000256" key="2">
    <source>
        <dbReference type="ARBA" id="ARBA00012438"/>
    </source>
</evidence>
<evidence type="ECO:0000313" key="9">
    <source>
        <dbReference type="EMBL" id="KAA9162642.1"/>
    </source>
</evidence>
<keyword evidence="5 9" id="KW-0418">Kinase</keyword>
<dbReference type="InterPro" id="IPR036890">
    <property type="entry name" value="HATPase_C_sf"/>
</dbReference>
<keyword evidence="7" id="KW-0472">Membrane</keyword>
<dbReference type="GO" id="GO:0004673">
    <property type="term" value="F:protein histidine kinase activity"/>
    <property type="evidence" value="ECO:0007669"/>
    <property type="project" value="UniProtKB-EC"/>
</dbReference>
<evidence type="ECO:0000256" key="3">
    <source>
        <dbReference type="ARBA" id="ARBA00022553"/>
    </source>
</evidence>
<gene>
    <name evidence="9" type="ORF">FPZ12_011350</name>
</gene>
<dbReference type="InterPro" id="IPR003594">
    <property type="entry name" value="HATPase_dom"/>
</dbReference>
<dbReference type="InterPro" id="IPR013587">
    <property type="entry name" value="Nitrate/nitrite_sensing"/>
</dbReference>
<feature type="region of interest" description="Disordered" evidence="6">
    <location>
        <begin position="676"/>
        <end position="739"/>
    </location>
</feature>
<keyword evidence="3" id="KW-0597">Phosphoprotein</keyword>
<dbReference type="InterPro" id="IPR050428">
    <property type="entry name" value="TCS_sensor_his_kinase"/>
</dbReference>
<keyword evidence="7" id="KW-0812">Transmembrane</keyword>
<dbReference type="Pfam" id="PF02518">
    <property type="entry name" value="HATPase_c"/>
    <property type="match status" value="1"/>
</dbReference>
<evidence type="ECO:0000256" key="1">
    <source>
        <dbReference type="ARBA" id="ARBA00000085"/>
    </source>
</evidence>
<feature type="transmembrane region" description="Helical" evidence="7">
    <location>
        <begin position="30"/>
        <end position="48"/>
    </location>
</feature>
<proteinExistence type="predicted"/>
<protein>
    <recommendedName>
        <fullName evidence="2">histidine kinase</fullName>
        <ecNumber evidence="2">2.7.13.3</ecNumber>
    </recommendedName>
</protein>
<dbReference type="RefSeq" id="WP_144750034.1">
    <property type="nucleotide sequence ID" value="NZ_VMNW02000012.1"/>
</dbReference>
<dbReference type="AlphaFoldDB" id="A0A5N0VDA5"/>
<evidence type="ECO:0000259" key="8">
    <source>
        <dbReference type="SMART" id="SM00387"/>
    </source>
</evidence>
<keyword evidence="10" id="KW-1185">Reference proteome</keyword>
<dbReference type="Gene3D" id="3.30.565.10">
    <property type="entry name" value="Histidine kinase-like ATPase, C-terminal domain"/>
    <property type="match status" value="1"/>
</dbReference>
<evidence type="ECO:0000256" key="5">
    <source>
        <dbReference type="ARBA" id="ARBA00022777"/>
    </source>
</evidence>
<name>A0A5N0VDA5_9PSEU</name>
<dbReference type="GO" id="GO:0005886">
    <property type="term" value="C:plasma membrane"/>
    <property type="evidence" value="ECO:0007669"/>
    <property type="project" value="TreeGrafter"/>
</dbReference>
<keyword evidence="7" id="KW-1133">Transmembrane helix</keyword>
<comment type="catalytic activity">
    <reaction evidence="1">
        <text>ATP + protein L-histidine = ADP + protein N-phospho-L-histidine.</text>
        <dbReference type="EC" id="2.7.13.3"/>
    </reaction>
</comment>
<dbReference type="Proteomes" id="UP000319769">
    <property type="component" value="Unassembled WGS sequence"/>
</dbReference>
<feature type="domain" description="Histidine kinase/HSP90-like ATPase" evidence="8">
    <location>
        <begin position="532"/>
        <end position="642"/>
    </location>
</feature>
<dbReference type="EC" id="2.7.13.3" evidence="2"/>
<dbReference type="SUPFAM" id="SSF55874">
    <property type="entry name" value="ATPase domain of HSP90 chaperone/DNA topoisomerase II/histidine kinase"/>
    <property type="match status" value="1"/>
</dbReference>
<dbReference type="Pfam" id="PF08376">
    <property type="entry name" value="NIT"/>
    <property type="match status" value="1"/>
</dbReference>
<dbReference type="PANTHER" id="PTHR45436">
    <property type="entry name" value="SENSOR HISTIDINE KINASE YKOH"/>
    <property type="match status" value="1"/>
</dbReference>
<dbReference type="EMBL" id="VMNW02000012">
    <property type="protein sequence ID" value="KAA9162642.1"/>
    <property type="molecule type" value="Genomic_DNA"/>
</dbReference>
<feature type="transmembrane region" description="Helical" evidence="7">
    <location>
        <begin position="328"/>
        <end position="347"/>
    </location>
</feature>
<dbReference type="Gene3D" id="6.10.340.10">
    <property type="match status" value="1"/>
</dbReference>
<dbReference type="SMART" id="SM00387">
    <property type="entry name" value="HATPase_c"/>
    <property type="match status" value="1"/>
</dbReference>
<reference evidence="9" key="1">
    <citation type="submission" date="2019-09" db="EMBL/GenBank/DDBJ databases">
        <authorList>
            <person name="Teo W.F.A."/>
            <person name="Duangmal K."/>
        </authorList>
    </citation>
    <scope>NUCLEOTIDE SEQUENCE [LARGE SCALE GENOMIC DNA]</scope>
    <source>
        <strain evidence="9">K81G1</strain>
    </source>
</reference>